<keyword evidence="7" id="KW-0574">Periplasm</keyword>
<evidence type="ECO:0000256" key="6">
    <source>
        <dbReference type="ARBA" id="ARBA00022723"/>
    </source>
</evidence>
<dbReference type="InterPro" id="IPR050867">
    <property type="entry name" value="NiFe/NiFeSe_hydrgnase_LSU"/>
</dbReference>
<dbReference type="SUPFAM" id="SSF56762">
    <property type="entry name" value="HydB/Nqo4-like"/>
    <property type="match status" value="1"/>
</dbReference>
<dbReference type="InterPro" id="IPR029014">
    <property type="entry name" value="NiFe-Hase_large"/>
</dbReference>
<dbReference type="InterPro" id="IPR018194">
    <property type="entry name" value="Ni-dep_hyd_lsu_Ni_BS"/>
</dbReference>
<comment type="caution">
    <text evidence="11">The sequence shown here is derived from an EMBL/GenBank/DDBJ whole genome shotgun (WGS) entry which is preliminary data.</text>
</comment>
<dbReference type="RefSeq" id="WP_214170630.1">
    <property type="nucleotide sequence ID" value="NZ_JAHCVJ010000002.1"/>
</dbReference>
<keyword evidence="5 9" id="KW-0533">Nickel</keyword>
<evidence type="ECO:0000256" key="5">
    <source>
        <dbReference type="ARBA" id="ARBA00022596"/>
    </source>
</evidence>
<comment type="cofactor">
    <cofactor evidence="9">
        <name>Fe cation</name>
        <dbReference type="ChEBI" id="CHEBI:24875"/>
    </cofactor>
</comment>
<dbReference type="Proteomes" id="UP000811899">
    <property type="component" value="Unassembled WGS sequence"/>
</dbReference>
<evidence type="ECO:0000313" key="12">
    <source>
        <dbReference type="Proteomes" id="UP000811899"/>
    </source>
</evidence>
<organism evidence="11 12">
    <name type="scientific">Geoanaerobacter pelophilus</name>
    <dbReference type="NCBI Taxonomy" id="60036"/>
    <lineage>
        <taxon>Bacteria</taxon>
        <taxon>Pseudomonadati</taxon>
        <taxon>Thermodesulfobacteriota</taxon>
        <taxon>Desulfuromonadia</taxon>
        <taxon>Geobacterales</taxon>
        <taxon>Geobacteraceae</taxon>
        <taxon>Geoanaerobacter</taxon>
    </lineage>
</organism>
<comment type="subunit">
    <text evidence="4">Heterodimer of a large and a small subunit.</text>
</comment>
<keyword evidence="9" id="KW-0408">Iron</keyword>
<dbReference type="PANTHER" id="PTHR42958">
    <property type="entry name" value="HYDROGENASE-2 LARGE CHAIN"/>
    <property type="match status" value="1"/>
</dbReference>
<evidence type="ECO:0000256" key="8">
    <source>
        <dbReference type="ARBA" id="ARBA00023002"/>
    </source>
</evidence>
<feature type="binding site" evidence="9">
    <location>
        <position position="495"/>
    </location>
    <ligand>
        <name>Mg(2+)</name>
        <dbReference type="ChEBI" id="CHEBI:18420"/>
    </ligand>
</feature>
<dbReference type="GO" id="GO:0042597">
    <property type="term" value="C:periplasmic space"/>
    <property type="evidence" value="ECO:0007669"/>
    <property type="project" value="UniProtKB-SubCell"/>
</dbReference>
<evidence type="ECO:0000256" key="2">
    <source>
        <dbReference type="ARBA" id="ARBA00004418"/>
    </source>
</evidence>
<comment type="cofactor">
    <cofactor evidence="1 9">
        <name>Ni(2+)</name>
        <dbReference type="ChEBI" id="CHEBI:49786"/>
    </cofactor>
</comment>
<dbReference type="PANTHER" id="PTHR42958:SF2">
    <property type="entry name" value="UPTAKE HYDROGENASE LARGE SUBUNIT"/>
    <property type="match status" value="1"/>
</dbReference>
<dbReference type="Gene3D" id="1.10.645.10">
    <property type="entry name" value="Cytochrome-c3 Hydrogenase, chain B"/>
    <property type="match status" value="1"/>
</dbReference>
<feature type="binding site" evidence="9">
    <location>
        <position position="61"/>
    </location>
    <ligand>
        <name>Ni(2+)</name>
        <dbReference type="ChEBI" id="CHEBI:49786"/>
    </ligand>
</feature>
<evidence type="ECO:0000256" key="9">
    <source>
        <dbReference type="PIRSR" id="PIRSR601501-1"/>
    </source>
</evidence>
<evidence type="ECO:0000313" key="11">
    <source>
        <dbReference type="EMBL" id="MBT0663847.1"/>
    </source>
</evidence>
<dbReference type="EMBL" id="JAHCVJ010000002">
    <property type="protein sequence ID" value="MBT0663847.1"/>
    <property type="molecule type" value="Genomic_DNA"/>
</dbReference>
<sequence>MSSKIVIDPITRIEGHLRVETEVADGQVIKAWSTGTLFRGIEPILKNRDPRDAWMITQRVCGVCTYVHGITSIRAVENSIDSFFTVPENARIIRNLLGGAQFVHDHIVHFYALHLLDWVDVTRAIAATDMDAVVTADQAISSSRTRDAAFFADVKQRLSDIAGSGQLGPLANGYWGHSGYTNLSPELSLIMMADYLDALRIQTRIIKIHALLGGKNPHPQSMLIGGVSLDLAMDESQWSALYSDLNNLCYEAKTFVDTFYLPDVAVIASAYPEYRAIGGTDNLLCFGGVADLSSAGDLMFPRGAIFNRATGSVQAVNEAAITEHVARSWYAGSAALNPASGATAPSYTGLDLDEKYSWLKAPRYNGQPMEVGPLARVMVAYGLGAVPAITQLVGDFLANTGMALSDMYSTIGRTAARAIETKFIIDSMYADWVNELMNRINPQFTTDTVGRVGFTLPPQPTCSGSFLTEAPRGALGHWVSYSSGGGNPQIVNYQMVVPSTWNFGPRDLSDVAGPVEQALIGTPVVNQQQPLEVLRTVHSFDPCIACAVH</sequence>
<keyword evidence="9" id="KW-0460">Magnesium</keyword>
<dbReference type="AlphaFoldDB" id="A0AAW4L7R7"/>
<reference evidence="11 12" key="1">
    <citation type="submission" date="2021-05" db="EMBL/GenBank/DDBJ databases">
        <title>The draft genome of Geobacter pelophilus DSM 12255.</title>
        <authorList>
            <person name="Xu Z."/>
            <person name="Masuda Y."/>
            <person name="Itoh H."/>
            <person name="Senoo K."/>
        </authorList>
    </citation>
    <scope>NUCLEOTIDE SEQUENCE [LARGE SCALE GENOMIC DNA]</scope>
    <source>
        <strain evidence="11 12">DSM 12255</strain>
    </source>
</reference>
<dbReference type="PROSITE" id="PS00508">
    <property type="entry name" value="NI_HGENASE_L_2"/>
    <property type="match status" value="1"/>
</dbReference>
<comment type="subcellular location">
    <subcellularLocation>
        <location evidence="2">Periplasm</location>
    </subcellularLocation>
</comment>
<keyword evidence="6 9" id="KW-0479">Metal-binding</keyword>
<feature type="binding site" evidence="9">
    <location>
        <position position="543"/>
    </location>
    <ligand>
        <name>Ni(2+)</name>
        <dbReference type="ChEBI" id="CHEBI:49786"/>
    </ligand>
</feature>
<dbReference type="GO" id="GO:0008901">
    <property type="term" value="F:ferredoxin hydrogenase activity"/>
    <property type="evidence" value="ECO:0007669"/>
    <property type="project" value="InterPro"/>
</dbReference>
<keyword evidence="12" id="KW-1185">Reference proteome</keyword>
<accession>A0AAW4L7R7</accession>
<feature type="binding site" evidence="9">
    <location>
        <position position="546"/>
    </location>
    <ligand>
        <name>Ni(2+)</name>
        <dbReference type="ChEBI" id="CHEBI:49786"/>
    </ligand>
</feature>
<feature type="binding site" evidence="9">
    <location>
        <position position="64"/>
    </location>
    <ligand>
        <name>Ni(2+)</name>
        <dbReference type="ChEBI" id="CHEBI:49786"/>
    </ligand>
</feature>
<name>A0AAW4L7R7_9BACT</name>
<keyword evidence="8 10" id="KW-0560">Oxidoreductase</keyword>
<evidence type="ECO:0000256" key="7">
    <source>
        <dbReference type="ARBA" id="ARBA00022764"/>
    </source>
</evidence>
<dbReference type="PROSITE" id="PS00507">
    <property type="entry name" value="NI_HGENASE_L_1"/>
    <property type="match status" value="1"/>
</dbReference>
<feature type="binding site" evidence="9">
    <location>
        <position position="42"/>
    </location>
    <ligand>
        <name>Mg(2+)</name>
        <dbReference type="ChEBI" id="CHEBI:18420"/>
    </ligand>
</feature>
<evidence type="ECO:0000256" key="3">
    <source>
        <dbReference type="ARBA" id="ARBA00009292"/>
    </source>
</evidence>
<evidence type="ECO:0000256" key="4">
    <source>
        <dbReference type="ARBA" id="ARBA00011771"/>
    </source>
</evidence>
<evidence type="ECO:0000256" key="10">
    <source>
        <dbReference type="RuleBase" id="RU003896"/>
    </source>
</evidence>
<gene>
    <name evidence="11" type="ORF">KI809_05985</name>
</gene>
<dbReference type="FunFam" id="1.10.645.10:FF:000002">
    <property type="entry name" value="Hydrogenase 2 large subunit"/>
    <property type="match status" value="1"/>
</dbReference>
<evidence type="ECO:0000256" key="1">
    <source>
        <dbReference type="ARBA" id="ARBA00001967"/>
    </source>
</evidence>
<dbReference type="InterPro" id="IPR001501">
    <property type="entry name" value="Ni-dep_hyd_lsu"/>
</dbReference>
<feature type="binding site" evidence="9">
    <location>
        <position position="549"/>
    </location>
    <ligand>
        <name>Fe cation</name>
        <dbReference type="ChEBI" id="CHEBI:24875"/>
    </ligand>
</feature>
<feature type="binding site" evidence="9">
    <location>
        <position position="64"/>
    </location>
    <ligand>
        <name>Fe cation</name>
        <dbReference type="ChEBI" id="CHEBI:24875"/>
    </ligand>
</feature>
<dbReference type="GO" id="GO:0016151">
    <property type="term" value="F:nickel cation binding"/>
    <property type="evidence" value="ECO:0007669"/>
    <property type="project" value="InterPro"/>
</dbReference>
<protein>
    <submittedName>
        <fullName evidence="11">Nickel-dependent hydrogenase large subunit</fullName>
    </submittedName>
</protein>
<comment type="similarity">
    <text evidence="3 10">Belongs to the [NiFe]/[NiFeSe] hydrogenase large subunit family.</text>
</comment>
<proteinExistence type="inferred from homology"/>
<dbReference type="Pfam" id="PF00374">
    <property type="entry name" value="NiFeSe_Hases"/>
    <property type="match status" value="1"/>
</dbReference>